<keyword evidence="1" id="KW-1133">Transmembrane helix</keyword>
<feature type="transmembrane region" description="Helical" evidence="1">
    <location>
        <begin position="116"/>
        <end position="134"/>
    </location>
</feature>
<evidence type="ECO:0008006" key="4">
    <source>
        <dbReference type="Google" id="ProtNLM"/>
    </source>
</evidence>
<proteinExistence type="predicted"/>
<gene>
    <name evidence="2" type="ORF">A2478_03705</name>
</gene>
<evidence type="ECO:0000313" key="2">
    <source>
        <dbReference type="EMBL" id="OGF32398.1"/>
    </source>
</evidence>
<feature type="transmembrane region" description="Helical" evidence="1">
    <location>
        <begin position="167"/>
        <end position="183"/>
    </location>
</feature>
<feature type="transmembrane region" description="Helical" evidence="1">
    <location>
        <begin position="367"/>
        <end position="383"/>
    </location>
</feature>
<keyword evidence="1" id="KW-0472">Membrane</keyword>
<feature type="transmembrane region" description="Helical" evidence="1">
    <location>
        <begin position="140"/>
        <end position="160"/>
    </location>
</feature>
<feature type="transmembrane region" description="Helical" evidence="1">
    <location>
        <begin position="189"/>
        <end position="204"/>
    </location>
</feature>
<feature type="transmembrane region" description="Helical" evidence="1">
    <location>
        <begin position="7"/>
        <end position="30"/>
    </location>
</feature>
<comment type="caution">
    <text evidence="2">The sequence shown here is derived from an EMBL/GenBank/DDBJ whole genome shotgun (WGS) entry which is preliminary data.</text>
</comment>
<keyword evidence="1" id="KW-0812">Transmembrane</keyword>
<dbReference type="Proteomes" id="UP000179001">
    <property type="component" value="Unassembled WGS sequence"/>
</dbReference>
<feature type="transmembrane region" description="Helical" evidence="1">
    <location>
        <begin position="289"/>
        <end position="309"/>
    </location>
</feature>
<feature type="transmembrane region" description="Helical" evidence="1">
    <location>
        <begin position="216"/>
        <end position="235"/>
    </location>
</feature>
<feature type="transmembrane region" description="Helical" evidence="1">
    <location>
        <begin position="321"/>
        <end position="339"/>
    </location>
</feature>
<name>A0A1F5T0C2_9BACT</name>
<sequence length="815" mass="94583">MNKKQIFILVGLLCVLFVLVLINSGGFIMLGGEGNYFLDFSTVKDLHHHSWVDFNSGTGAPGVLFNFAALNFDFFSLLQIIGLTRFWLGIIWVFLIYAMPFVAMFVLLFKTLKIEFNWSIILSLFYILTPFSVAHFDAQILWSTLPFFVLPAVFSIMHYFYEQKLKLFILFGLFTFIFSFTFANIPYLAVFHIFLILSLILIPLTKNKRILIGNSLLIFLLLELSFFVFNFWWFVPMIFSSFATGTNLYNDDFAVSWANSAIANDALIRILSLRSLTSFTHKPTSFIEVFYNFPLIKILLFAPVIYIVSYFARLKKATSKLIYPLFAFFLFFIFLNKGANAPFGEIYVFLIKYLPFFNVFKSPWEKFSILLIFIIVVFLAISLPREKKKWFLYGSIIYISIMAMPFFLIQFNPAYQIEADKYVSKQFIDKIAYSQWRKIVNDDQQDYRIFSLPGSLNYQVTMFSHDNLYYRGMDPLVFAVNKSFITVYGSNKFENIYKNLNNENIENIFDILGVGRILLNTDIYPSFLFKETQSFEELDEIFSAKFEKWNDGPISMYSLPTRPIVYTANSIQQTAYNFQSLTSLVSDKNFDPKAIYLMSDTTTQQINFVLPEKEIKTPTIEFKKINPSEYKVIVHNALENFPLILNNTFDEKWRVYNTDIDKSENLDIDRIIINEGNSGAANREQIPIYIKNNEISELGTEDLADFISAKRNNAIQNDNLSDVKLRELLSANQISADKHFIANGFANSWWIDLSEIKQEQKFVDNGDNTIDFELTLFYEPEKLLIASKIVTVVAIITGVIILIFIRKKYESRTSN</sequence>
<feature type="transmembrane region" description="Helical" evidence="1">
    <location>
        <begin position="86"/>
        <end position="109"/>
    </location>
</feature>
<evidence type="ECO:0000313" key="3">
    <source>
        <dbReference type="Proteomes" id="UP000179001"/>
    </source>
</evidence>
<dbReference type="EMBL" id="MFGJ01000006">
    <property type="protein sequence ID" value="OGF32398.1"/>
    <property type="molecule type" value="Genomic_DNA"/>
</dbReference>
<reference evidence="2 3" key="1">
    <citation type="journal article" date="2016" name="Nat. Commun.">
        <title>Thousands of microbial genomes shed light on interconnected biogeochemical processes in an aquifer system.</title>
        <authorList>
            <person name="Anantharaman K."/>
            <person name="Brown C.T."/>
            <person name="Hug L.A."/>
            <person name="Sharon I."/>
            <person name="Castelle C.J."/>
            <person name="Probst A.J."/>
            <person name="Thomas B.C."/>
            <person name="Singh A."/>
            <person name="Wilkins M.J."/>
            <person name="Karaoz U."/>
            <person name="Brodie E.L."/>
            <person name="Williams K.H."/>
            <person name="Hubbard S.S."/>
            <person name="Banfield J.F."/>
        </authorList>
    </citation>
    <scope>NUCLEOTIDE SEQUENCE [LARGE SCALE GENOMIC DNA]</scope>
</reference>
<dbReference type="STRING" id="1798002.A2478_03705"/>
<feature type="transmembrane region" description="Helical" evidence="1">
    <location>
        <begin position="783"/>
        <end position="805"/>
    </location>
</feature>
<accession>A0A1F5T0C2</accession>
<evidence type="ECO:0000256" key="1">
    <source>
        <dbReference type="SAM" id="Phobius"/>
    </source>
</evidence>
<protein>
    <recommendedName>
        <fullName evidence="4">Membrane protein 6-pyruvoyl-tetrahydropterin synthase-related domain-containing protein</fullName>
    </recommendedName>
</protein>
<organism evidence="2 3">
    <name type="scientific">Candidatus Falkowbacteria bacterium RIFOXYC2_FULL_36_12</name>
    <dbReference type="NCBI Taxonomy" id="1798002"/>
    <lineage>
        <taxon>Bacteria</taxon>
        <taxon>Candidatus Falkowiibacteriota</taxon>
    </lineage>
</organism>
<dbReference type="AlphaFoldDB" id="A0A1F5T0C2"/>
<feature type="transmembrane region" description="Helical" evidence="1">
    <location>
        <begin position="390"/>
        <end position="409"/>
    </location>
</feature>